<sequence length="103" mass="11933">MAYSECTPSHCREEKIIMKLKEKRAALRQKVENLEKMLENLEAMNFKLQQETVELSKIVAMAQMMPVDPAYHQEDIPLMYTTGQDGEEDDTEKGGDKYDDVFI</sequence>
<comment type="caution">
    <text evidence="3">The sequence shown here is derived from an EMBL/GenBank/DDBJ whole genome shotgun (WGS) entry which is preliminary data.</text>
</comment>
<keyword evidence="1" id="KW-0175">Coiled coil</keyword>
<gene>
    <name evidence="3" type="ORF">scyTo_0003511</name>
</gene>
<dbReference type="EMBL" id="BFAA01000965">
    <property type="protein sequence ID" value="GCB74421.1"/>
    <property type="molecule type" value="Genomic_DNA"/>
</dbReference>
<dbReference type="AlphaFoldDB" id="A0A401PMW4"/>
<feature type="compositionally biased region" description="Basic and acidic residues" evidence="2">
    <location>
        <begin position="92"/>
        <end position="103"/>
    </location>
</feature>
<feature type="region of interest" description="Disordered" evidence="2">
    <location>
        <begin position="81"/>
        <end position="103"/>
    </location>
</feature>
<feature type="coiled-coil region" evidence="1">
    <location>
        <begin position="17"/>
        <end position="54"/>
    </location>
</feature>
<protein>
    <submittedName>
        <fullName evidence="3">Uncharacterized protein</fullName>
    </submittedName>
</protein>
<organism evidence="3 4">
    <name type="scientific">Scyliorhinus torazame</name>
    <name type="common">Cloudy catshark</name>
    <name type="synonym">Catulus torazame</name>
    <dbReference type="NCBI Taxonomy" id="75743"/>
    <lineage>
        <taxon>Eukaryota</taxon>
        <taxon>Metazoa</taxon>
        <taxon>Chordata</taxon>
        <taxon>Craniata</taxon>
        <taxon>Vertebrata</taxon>
        <taxon>Chondrichthyes</taxon>
        <taxon>Elasmobranchii</taxon>
        <taxon>Galeomorphii</taxon>
        <taxon>Galeoidea</taxon>
        <taxon>Carcharhiniformes</taxon>
        <taxon>Scyliorhinidae</taxon>
        <taxon>Scyliorhinus</taxon>
    </lineage>
</organism>
<keyword evidence="4" id="KW-1185">Reference proteome</keyword>
<reference evidence="3 4" key="1">
    <citation type="journal article" date="2018" name="Nat. Ecol. Evol.">
        <title>Shark genomes provide insights into elasmobranch evolution and the origin of vertebrates.</title>
        <authorList>
            <person name="Hara Y"/>
            <person name="Yamaguchi K"/>
            <person name="Onimaru K"/>
            <person name="Kadota M"/>
            <person name="Koyanagi M"/>
            <person name="Keeley SD"/>
            <person name="Tatsumi K"/>
            <person name="Tanaka K"/>
            <person name="Motone F"/>
            <person name="Kageyama Y"/>
            <person name="Nozu R"/>
            <person name="Adachi N"/>
            <person name="Nishimura O"/>
            <person name="Nakagawa R"/>
            <person name="Tanegashima C"/>
            <person name="Kiyatake I"/>
            <person name="Matsumoto R"/>
            <person name="Murakumo K"/>
            <person name="Nishida K"/>
            <person name="Terakita A"/>
            <person name="Kuratani S"/>
            <person name="Sato K"/>
            <person name="Hyodo S Kuraku.S."/>
        </authorList>
    </citation>
    <scope>NUCLEOTIDE SEQUENCE [LARGE SCALE GENOMIC DNA]</scope>
</reference>
<dbReference type="Proteomes" id="UP000288216">
    <property type="component" value="Unassembled WGS sequence"/>
</dbReference>
<evidence type="ECO:0000313" key="3">
    <source>
        <dbReference type="EMBL" id="GCB74421.1"/>
    </source>
</evidence>
<name>A0A401PMW4_SCYTO</name>
<evidence type="ECO:0000256" key="2">
    <source>
        <dbReference type="SAM" id="MobiDB-lite"/>
    </source>
</evidence>
<proteinExistence type="predicted"/>
<accession>A0A401PMW4</accession>
<evidence type="ECO:0000256" key="1">
    <source>
        <dbReference type="SAM" id="Coils"/>
    </source>
</evidence>
<evidence type="ECO:0000313" key="4">
    <source>
        <dbReference type="Proteomes" id="UP000288216"/>
    </source>
</evidence>